<comment type="similarity">
    <text evidence="2 8">Belongs to the peptidase M16 family.</text>
</comment>
<keyword evidence="12" id="KW-1185">Reference proteome</keyword>
<keyword evidence="7" id="KW-0482">Metalloprotease</keyword>
<sequence>MKVSFETFKLTAGISYTIFELQFRNKSIKKQTKISSKMKAKLFLAHFIILGLTQVSAQFKTTIPLRKDVVHGTLNNGMQYFILHNEWPKDRADFYFVQNVGAILEDDNQNGLAHFLEHMAFNGTEHFKGKGIINMLAKHGVAFGRDINAYTAHDETVYNLSNVPVKNPALLDSCLYVLHDWSGFLSLKDAEIDAERGVIHEEWRTRRNADLRIGSQLEPFIYNGSKYGKRDVLGDMNLIDNFKYKQLRDYYKKWYLPNHQAVIIVGDIDPAKIEEKVKKIMGSIPMPSNAAERTYETIPDNDKLLYKLAVDKEAQKTSIALNFKKKKPAVQDLATFENNIAEQLALQMMNNRFRDYTVNNETALMGAGLSYSGLTRLTSFFTLTVNPKNGRLLEAFQQAYTEYERAIQNGFTKEELDRVKENMRTGYENQLKNKDKISNENWASQLQNYFLEASPVMSLEDETEFVKAALAKIDLNEINKVFRALPTENNQVLTVSGPEKDNVTYPAETDYTAAIKKIKEEKLAPYTETIANTDLVTDKLTVKPISKKFEIKGIKEAKGYVLENGAKVIIYPTTLSQDQILFSAFSPGGVSLLPEKDLASSQIATVLAKNSGLADFKVTDLQKQLSGKTVKVSPFISEHYEGFSGSAVKKDLETLLELTYLYFKNPRFETTAYKRIIDYYSNALENVTENNSKIFGDTIALLDSNHSKRTFLLSKENLGELKFDEASKIYRERIANASDFTFVFVGNIADKDIEVINKYLGNVAGNHTQEKFVDHKIGISKAFAKEKLIREMSVPKTSIYVHLENRKVAFSEKNQIMAYMLSQLLDKRYLDKIREDEGGSYGVQTQSSLSKNPSPVFSLRVSFDCNPEKDSKLLQIVYDELDNIVKNDVSDKDVSDIKENLIKSNQENVKSNSYWMNTIVDQLKTNDKFVSSNEYEKLIKSITVKDIKKYAAEVVPNADKVEVVMQPKTASSPLK</sequence>
<keyword evidence="3" id="KW-0645">Protease</keyword>
<keyword evidence="6" id="KW-0862">Zinc</keyword>
<reference evidence="12" key="1">
    <citation type="submission" date="2016-03" db="EMBL/GenBank/DDBJ databases">
        <title>Draft genome sequence of Paenibacillus glacialis DSM 22343.</title>
        <authorList>
            <person name="Shin S.-K."/>
            <person name="Yi H."/>
        </authorList>
    </citation>
    <scope>NUCLEOTIDE SEQUENCE [LARGE SCALE GENOMIC DNA]</scope>
    <source>
        <strain evidence="12">CCUG 60099</strain>
    </source>
</reference>
<proteinExistence type="inferred from homology"/>
<evidence type="ECO:0000256" key="2">
    <source>
        <dbReference type="ARBA" id="ARBA00007261"/>
    </source>
</evidence>
<gene>
    <name evidence="11" type="ORF">FLP_07020</name>
</gene>
<dbReference type="InterPro" id="IPR011765">
    <property type="entry name" value="Pept_M16_N"/>
</dbReference>
<feature type="domain" description="Peptidase M16 N-terminal" evidence="9">
    <location>
        <begin position="83"/>
        <end position="203"/>
    </location>
</feature>
<evidence type="ECO:0000313" key="11">
    <source>
        <dbReference type="EMBL" id="OCB76010.1"/>
    </source>
</evidence>
<dbReference type="SUPFAM" id="SSF63411">
    <property type="entry name" value="LuxS/MPP-like metallohydrolase"/>
    <property type="match status" value="4"/>
</dbReference>
<dbReference type="InterPro" id="IPR001431">
    <property type="entry name" value="Pept_M16_Zn_BS"/>
</dbReference>
<evidence type="ECO:0000313" key="12">
    <source>
        <dbReference type="Proteomes" id="UP000093343"/>
    </source>
</evidence>
<feature type="domain" description="Peptidase M16 C-terminal" evidence="10">
    <location>
        <begin position="731"/>
        <end position="901"/>
    </location>
</feature>
<organism evidence="11 12">
    <name type="scientific">Flavobacterium piscis</name>
    <dbReference type="NCBI Taxonomy" id="1114874"/>
    <lineage>
        <taxon>Bacteria</taxon>
        <taxon>Pseudomonadati</taxon>
        <taxon>Bacteroidota</taxon>
        <taxon>Flavobacteriia</taxon>
        <taxon>Flavobacteriales</taxon>
        <taxon>Flavobacteriaceae</taxon>
        <taxon>Flavobacterium</taxon>
    </lineage>
</organism>
<dbReference type="PANTHER" id="PTHR43690:SF34">
    <property type="entry name" value="ZINC PROTEASE PQQL-LIKE"/>
    <property type="match status" value="1"/>
</dbReference>
<evidence type="ECO:0000256" key="6">
    <source>
        <dbReference type="ARBA" id="ARBA00022833"/>
    </source>
</evidence>
<evidence type="ECO:0000256" key="3">
    <source>
        <dbReference type="ARBA" id="ARBA00022670"/>
    </source>
</evidence>
<evidence type="ECO:0000259" key="10">
    <source>
        <dbReference type="Pfam" id="PF05193"/>
    </source>
</evidence>
<keyword evidence="5" id="KW-0378">Hydrolase</keyword>
<dbReference type="PROSITE" id="PS00143">
    <property type="entry name" value="INSULINASE"/>
    <property type="match status" value="1"/>
</dbReference>
<dbReference type="InterPro" id="IPR007863">
    <property type="entry name" value="Peptidase_M16_C"/>
</dbReference>
<dbReference type="EMBL" id="LVEN01000011">
    <property type="protein sequence ID" value="OCB76010.1"/>
    <property type="molecule type" value="Genomic_DNA"/>
</dbReference>
<evidence type="ECO:0000256" key="4">
    <source>
        <dbReference type="ARBA" id="ARBA00022723"/>
    </source>
</evidence>
<keyword evidence="4" id="KW-0479">Metal-binding</keyword>
<dbReference type="InterPro" id="IPR011249">
    <property type="entry name" value="Metalloenz_LuxS/M16"/>
</dbReference>
<dbReference type="Pfam" id="PF00675">
    <property type="entry name" value="Peptidase_M16"/>
    <property type="match status" value="1"/>
</dbReference>
<protein>
    <recommendedName>
        <fullName evidence="13">Zinc protease</fullName>
    </recommendedName>
</protein>
<evidence type="ECO:0000256" key="5">
    <source>
        <dbReference type="ARBA" id="ARBA00022801"/>
    </source>
</evidence>
<name>A0ABX2XL15_9FLAO</name>
<comment type="cofactor">
    <cofactor evidence="1">
        <name>Zn(2+)</name>
        <dbReference type="ChEBI" id="CHEBI:29105"/>
    </cofactor>
</comment>
<evidence type="ECO:0008006" key="13">
    <source>
        <dbReference type="Google" id="ProtNLM"/>
    </source>
</evidence>
<evidence type="ECO:0000259" key="9">
    <source>
        <dbReference type="Pfam" id="PF00675"/>
    </source>
</evidence>
<dbReference type="PANTHER" id="PTHR43690">
    <property type="entry name" value="NARDILYSIN"/>
    <property type="match status" value="1"/>
</dbReference>
<evidence type="ECO:0000256" key="7">
    <source>
        <dbReference type="ARBA" id="ARBA00023049"/>
    </source>
</evidence>
<dbReference type="Pfam" id="PF05193">
    <property type="entry name" value="Peptidase_M16_C"/>
    <property type="match status" value="2"/>
</dbReference>
<feature type="domain" description="Peptidase M16 C-terminal" evidence="10">
    <location>
        <begin position="242"/>
        <end position="423"/>
    </location>
</feature>
<accession>A0ABX2XL15</accession>
<dbReference type="Gene3D" id="3.30.830.10">
    <property type="entry name" value="Metalloenzyme, LuxS/M16 peptidase-like"/>
    <property type="match status" value="4"/>
</dbReference>
<comment type="caution">
    <text evidence="11">The sequence shown here is derived from an EMBL/GenBank/DDBJ whole genome shotgun (WGS) entry which is preliminary data.</text>
</comment>
<dbReference type="Proteomes" id="UP000093343">
    <property type="component" value="Unassembled WGS sequence"/>
</dbReference>
<evidence type="ECO:0000256" key="1">
    <source>
        <dbReference type="ARBA" id="ARBA00001947"/>
    </source>
</evidence>
<evidence type="ECO:0000256" key="8">
    <source>
        <dbReference type="RuleBase" id="RU004447"/>
    </source>
</evidence>
<dbReference type="InterPro" id="IPR050626">
    <property type="entry name" value="Peptidase_M16"/>
</dbReference>